<dbReference type="InterPro" id="IPR041714">
    <property type="entry name" value="VKOR_Actinobacteria"/>
</dbReference>
<dbReference type="RefSeq" id="WP_344780932.1">
    <property type="nucleotide sequence ID" value="NZ_BAAAZW010000002.1"/>
</dbReference>
<feature type="transmembrane region" description="Helical" evidence="11">
    <location>
        <begin position="193"/>
        <end position="213"/>
    </location>
</feature>
<reference evidence="14" key="1">
    <citation type="journal article" date="2019" name="Int. J. Syst. Evol. Microbiol.">
        <title>The Global Catalogue of Microorganisms (GCM) 10K type strain sequencing project: providing services to taxonomists for standard genome sequencing and annotation.</title>
        <authorList>
            <consortium name="The Broad Institute Genomics Platform"/>
            <consortium name="The Broad Institute Genome Sequencing Center for Infectious Disease"/>
            <person name="Wu L."/>
            <person name="Ma J."/>
        </authorList>
    </citation>
    <scope>NUCLEOTIDE SEQUENCE [LARGE SCALE GENOMIC DNA]</scope>
    <source>
        <strain evidence="14">JCM 16923</strain>
    </source>
</reference>
<comment type="similarity">
    <text evidence="2">Belongs to the VKOR family.</text>
</comment>
<dbReference type="Pfam" id="PF07884">
    <property type="entry name" value="VKOR"/>
    <property type="match status" value="1"/>
</dbReference>
<evidence type="ECO:0000256" key="9">
    <source>
        <dbReference type="ARBA" id="ARBA00023284"/>
    </source>
</evidence>
<dbReference type="SMART" id="SM00756">
    <property type="entry name" value="VKc"/>
    <property type="match status" value="1"/>
</dbReference>
<accession>A0ABP7NRK5</accession>
<protein>
    <recommendedName>
        <fullName evidence="12">Vitamin K epoxide reductase domain-containing protein</fullName>
    </recommendedName>
</protein>
<evidence type="ECO:0000256" key="3">
    <source>
        <dbReference type="ARBA" id="ARBA00022692"/>
    </source>
</evidence>
<evidence type="ECO:0000256" key="7">
    <source>
        <dbReference type="ARBA" id="ARBA00023136"/>
    </source>
</evidence>
<dbReference type="InterPro" id="IPR038354">
    <property type="entry name" value="VKOR_sf"/>
</dbReference>
<evidence type="ECO:0000256" key="10">
    <source>
        <dbReference type="SAM" id="MobiDB-lite"/>
    </source>
</evidence>
<dbReference type="CDD" id="cd12922">
    <property type="entry name" value="VKOR_5"/>
    <property type="match status" value="1"/>
</dbReference>
<evidence type="ECO:0000256" key="4">
    <source>
        <dbReference type="ARBA" id="ARBA00022719"/>
    </source>
</evidence>
<proteinExistence type="inferred from homology"/>
<organism evidence="13 14">
    <name type="scientific">Gordonia caeni</name>
    <dbReference type="NCBI Taxonomy" id="1007097"/>
    <lineage>
        <taxon>Bacteria</taxon>
        <taxon>Bacillati</taxon>
        <taxon>Actinomycetota</taxon>
        <taxon>Actinomycetes</taxon>
        <taxon>Mycobacteriales</taxon>
        <taxon>Gordoniaceae</taxon>
        <taxon>Gordonia</taxon>
    </lineage>
</organism>
<evidence type="ECO:0000256" key="1">
    <source>
        <dbReference type="ARBA" id="ARBA00004141"/>
    </source>
</evidence>
<evidence type="ECO:0000313" key="14">
    <source>
        <dbReference type="Proteomes" id="UP001418444"/>
    </source>
</evidence>
<evidence type="ECO:0000256" key="8">
    <source>
        <dbReference type="ARBA" id="ARBA00023157"/>
    </source>
</evidence>
<keyword evidence="14" id="KW-1185">Reference proteome</keyword>
<keyword evidence="9" id="KW-0676">Redox-active center</keyword>
<evidence type="ECO:0000259" key="12">
    <source>
        <dbReference type="SMART" id="SM00756"/>
    </source>
</evidence>
<evidence type="ECO:0000256" key="5">
    <source>
        <dbReference type="ARBA" id="ARBA00022989"/>
    </source>
</evidence>
<keyword evidence="6" id="KW-0560">Oxidoreductase</keyword>
<feature type="region of interest" description="Disordered" evidence="10">
    <location>
        <begin position="1"/>
        <end position="60"/>
    </location>
</feature>
<name>A0ABP7NRK5_9ACTN</name>
<evidence type="ECO:0000256" key="6">
    <source>
        <dbReference type="ARBA" id="ARBA00023002"/>
    </source>
</evidence>
<comment type="subcellular location">
    <subcellularLocation>
        <location evidence="1">Membrane</location>
        <topology evidence="1">Multi-pass membrane protein</topology>
    </subcellularLocation>
</comment>
<feature type="transmembrane region" description="Helical" evidence="11">
    <location>
        <begin position="225"/>
        <end position="247"/>
    </location>
</feature>
<dbReference type="EMBL" id="BAAAZW010000002">
    <property type="protein sequence ID" value="GAA3952661.1"/>
    <property type="molecule type" value="Genomic_DNA"/>
</dbReference>
<dbReference type="Gene3D" id="1.20.1440.130">
    <property type="entry name" value="VKOR domain"/>
    <property type="match status" value="1"/>
</dbReference>
<gene>
    <name evidence="13" type="ORF">GCM10022231_08450</name>
</gene>
<keyword evidence="8" id="KW-1015">Disulfide bond</keyword>
<dbReference type="PANTHER" id="PTHR34573">
    <property type="entry name" value="VKC DOMAIN-CONTAINING PROTEIN"/>
    <property type="match status" value="1"/>
</dbReference>
<evidence type="ECO:0000256" key="11">
    <source>
        <dbReference type="SAM" id="Phobius"/>
    </source>
</evidence>
<dbReference type="Proteomes" id="UP001418444">
    <property type="component" value="Unassembled WGS sequence"/>
</dbReference>
<dbReference type="PANTHER" id="PTHR34573:SF1">
    <property type="entry name" value="VITAMIN K EPOXIDE REDUCTASE DOMAIN-CONTAINING PROTEIN"/>
    <property type="match status" value="1"/>
</dbReference>
<keyword evidence="4" id="KW-0874">Quinone</keyword>
<comment type="caution">
    <text evidence="13">The sequence shown here is derived from an EMBL/GenBank/DDBJ whole genome shotgun (WGS) entry which is preliminary data.</text>
</comment>
<keyword evidence="5 11" id="KW-1133">Transmembrane helix</keyword>
<feature type="transmembrane region" description="Helical" evidence="11">
    <location>
        <begin position="160"/>
        <end position="181"/>
    </location>
</feature>
<keyword evidence="7 11" id="KW-0472">Membrane</keyword>
<keyword evidence="3 11" id="KW-0812">Transmembrane</keyword>
<evidence type="ECO:0000313" key="13">
    <source>
        <dbReference type="EMBL" id="GAA3952661.1"/>
    </source>
</evidence>
<feature type="domain" description="Vitamin K epoxide reductase" evidence="12">
    <location>
        <begin position="71"/>
        <end position="212"/>
    </location>
</feature>
<sequence>MTSGTGASGPDSEVTGSEAPGADSPGADRPDTDSPDSDTTVVTVPEAAAPQSDPGDRVPSGNVLTALRPVGIVSSWVMLICGILGMAGSAALSIERIELLKNPDYQASCNFSPVVSCSSVMTTQQAEFFGFPNPLLGLAAFAVILVTAVLSVGRAQLPRWYWIGQTAVAALGFVFINYLAFQSIYRIGALCPYCMVVWTVTPIILVLSLSPALGDGPTGRLLRDASWIVLAAWYLIVIIAAGERFWYYWRTLF</sequence>
<feature type="transmembrane region" description="Helical" evidence="11">
    <location>
        <begin position="70"/>
        <end position="92"/>
    </location>
</feature>
<feature type="transmembrane region" description="Helical" evidence="11">
    <location>
        <begin position="135"/>
        <end position="154"/>
    </location>
</feature>
<dbReference type="InterPro" id="IPR012932">
    <property type="entry name" value="VKOR"/>
</dbReference>
<evidence type="ECO:0000256" key="2">
    <source>
        <dbReference type="ARBA" id="ARBA00006214"/>
    </source>
</evidence>